<keyword evidence="5" id="KW-1185">Reference proteome</keyword>
<dbReference type="SUPFAM" id="SSF55729">
    <property type="entry name" value="Acyl-CoA N-acyltransferases (Nat)"/>
    <property type="match status" value="1"/>
</dbReference>
<keyword evidence="3" id="KW-0808">Transferase</keyword>
<evidence type="ECO:0000313" key="4">
    <source>
        <dbReference type="Proteomes" id="UP000198548"/>
    </source>
</evidence>
<gene>
    <name evidence="2" type="ORF">APU01nite_07530</name>
    <name evidence="3" type="ORF">SAMN04488100_10875</name>
</gene>
<dbReference type="STRING" id="426703.SAMN04488100_10875"/>
<dbReference type="Pfam" id="PF00583">
    <property type="entry name" value="Acetyltransf_1"/>
    <property type="match status" value="1"/>
</dbReference>
<dbReference type="Pfam" id="PF18467">
    <property type="entry name" value="DUF5613"/>
    <property type="match status" value="1"/>
</dbReference>
<evidence type="ECO:0000313" key="3">
    <source>
        <dbReference type="EMBL" id="SEL72806.1"/>
    </source>
</evidence>
<dbReference type="EMBL" id="BJUX01000006">
    <property type="protein sequence ID" value="GEK88714.1"/>
    <property type="molecule type" value="Genomic_DNA"/>
</dbReference>
<dbReference type="Proteomes" id="UP000321425">
    <property type="component" value="Unassembled WGS sequence"/>
</dbReference>
<organism evidence="3 4">
    <name type="scientific">Alkalibacterium putridalgicola</name>
    <dbReference type="NCBI Taxonomy" id="426703"/>
    <lineage>
        <taxon>Bacteria</taxon>
        <taxon>Bacillati</taxon>
        <taxon>Bacillota</taxon>
        <taxon>Bacilli</taxon>
        <taxon>Lactobacillales</taxon>
        <taxon>Carnobacteriaceae</taxon>
        <taxon>Alkalibacterium</taxon>
    </lineage>
</organism>
<sequence length="254" mass="29402">MVTFNAIATHSTLIDENEFFAQYYDPDVLFRYDSNFFQLKYSPTKEEFELIESMHRTFSEENGLTHVKFYWPENQGIMPDTLDYLNGEEYGLEKLELYSLDPAHYVFKEKHPDINVSEVQADQLDAFKRLNYIEDKTVSDSFAESKQPYYDRLFKDKAVTFLLAYFQGEPAGSCIMIDSDEGLELDDLFTLEKHRLKGIASALQSFIINEALTRQTLVFLVADAEDSPKDMYKKAGFHYEGFRIGAQKVIKGEG</sequence>
<dbReference type="InterPro" id="IPR040549">
    <property type="entry name" value="DUF5613"/>
</dbReference>
<dbReference type="Proteomes" id="UP000198548">
    <property type="component" value="Unassembled WGS sequence"/>
</dbReference>
<dbReference type="PROSITE" id="PS51186">
    <property type="entry name" value="GNAT"/>
    <property type="match status" value="1"/>
</dbReference>
<evidence type="ECO:0000313" key="5">
    <source>
        <dbReference type="Proteomes" id="UP000321425"/>
    </source>
</evidence>
<dbReference type="RefSeq" id="WP_091487469.1">
    <property type="nucleotide sequence ID" value="NZ_BJUX01000006.1"/>
</dbReference>
<protein>
    <submittedName>
        <fullName evidence="3">Acetyltransferase (GNAT) domain-containing protein</fullName>
    </submittedName>
</protein>
<dbReference type="OrthoDB" id="2213517at2"/>
<dbReference type="AlphaFoldDB" id="A0A1H7SL22"/>
<dbReference type="GO" id="GO:0016747">
    <property type="term" value="F:acyltransferase activity, transferring groups other than amino-acyl groups"/>
    <property type="evidence" value="ECO:0007669"/>
    <property type="project" value="InterPro"/>
</dbReference>
<name>A0A1H7SL22_9LACT</name>
<reference evidence="2 5" key="2">
    <citation type="submission" date="2019-07" db="EMBL/GenBank/DDBJ databases">
        <title>Whole genome shotgun sequence of Alkalibacterium putridalgicola NBRC 103243.</title>
        <authorList>
            <person name="Hosoyama A."/>
            <person name="Uohara A."/>
            <person name="Ohji S."/>
            <person name="Ichikawa N."/>
        </authorList>
    </citation>
    <scope>NUCLEOTIDE SEQUENCE [LARGE SCALE GENOMIC DNA]</scope>
    <source>
        <strain evidence="2 5">NBRC 103243</strain>
    </source>
</reference>
<dbReference type="Gene3D" id="3.40.630.30">
    <property type="match status" value="1"/>
</dbReference>
<dbReference type="InterPro" id="IPR016181">
    <property type="entry name" value="Acyl_CoA_acyltransferase"/>
</dbReference>
<accession>A0A1H7SL22</accession>
<reference evidence="3 4" key="1">
    <citation type="submission" date="2016-10" db="EMBL/GenBank/DDBJ databases">
        <authorList>
            <person name="de Groot N.N."/>
        </authorList>
    </citation>
    <scope>NUCLEOTIDE SEQUENCE [LARGE SCALE GENOMIC DNA]</scope>
    <source>
        <strain evidence="3 4">DSM 19182</strain>
    </source>
</reference>
<evidence type="ECO:0000313" key="2">
    <source>
        <dbReference type="EMBL" id="GEK88714.1"/>
    </source>
</evidence>
<proteinExistence type="predicted"/>
<feature type="domain" description="N-acetyltransferase" evidence="1">
    <location>
        <begin position="114"/>
        <end position="254"/>
    </location>
</feature>
<dbReference type="EMBL" id="FOBL01000008">
    <property type="protein sequence ID" value="SEL72806.1"/>
    <property type="molecule type" value="Genomic_DNA"/>
</dbReference>
<dbReference type="CDD" id="cd04301">
    <property type="entry name" value="NAT_SF"/>
    <property type="match status" value="1"/>
</dbReference>
<dbReference type="InterPro" id="IPR000182">
    <property type="entry name" value="GNAT_dom"/>
</dbReference>
<evidence type="ECO:0000259" key="1">
    <source>
        <dbReference type="PROSITE" id="PS51186"/>
    </source>
</evidence>